<protein>
    <submittedName>
        <fullName evidence="2">Glycosyl transferase family protein</fullName>
    </submittedName>
</protein>
<dbReference type="OrthoDB" id="9771846at2"/>
<evidence type="ECO:0000313" key="3">
    <source>
        <dbReference type="Proteomes" id="UP000031623"/>
    </source>
</evidence>
<dbReference type="AlphaFoldDB" id="A0A090ANH8"/>
<keyword evidence="2" id="KW-0808">Transferase</keyword>
<dbReference type="GO" id="GO:0016740">
    <property type="term" value="F:transferase activity"/>
    <property type="evidence" value="ECO:0007669"/>
    <property type="project" value="UniProtKB-KW"/>
</dbReference>
<dbReference type="InterPro" id="IPR001173">
    <property type="entry name" value="Glyco_trans_2-like"/>
</dbReference>
<name>A0A090ANH8_9GAMM</name>
<dbReference type="SUPFAM" id="SSF53448">
    <property type="entry name" value="Nucleotide-diphospho-sugar transferases"/>
    <property type="match status" value="1"/>
</dbReference>
<dbReference type="Gene3D" id="3.90.550.10">
    <property type="entry name" value="Spore Coat Polysaccharide Biosynthesis Protein SpsA, Chain A"/>
    <property type="match status" value="1"/>
</dbReference>
<dbReference type="EMBL" id="AP014633">
    <property type="protein sequence ID" value="BAP56935.1"/>
    <property type="molecule type" value="Genomic_DNA"/>
</dbReference>
<dbReference type="PANTHER" id="PTHR43179">
    <property type="entry name" value="RHAMNOSYLTRANSFERASE WBBL"/>
    <property type="match status" value="1"/>
</dbReference>
<reference evidence="2 3" key="1">
    <citation type="journal article" date="2014" name="ISME J.">
        <title>Ecophysiology of Thioploca ingrica as revealed by the complete genome sequence supplemented with proteomic evidence.</title>
        <authorList>
            <person name="Kojima H."/>
            <person name="Ogura Y."/>
            <person name="Yamamoto N."/>
            <person name="Togashi T."/>
            <person name="Mori H."/>
            <person name="Watanabe T."/>
            <person name="Nemoto F."/>
            <person name="Kurokawa K."/>
            <person name="Hayashi T."/>
            <person name="Fukui M."/>
        </authorList>
    </citation>
    <scope>NUCLEOTIDE SEQUENCE [LARGE SCALE GENOMIC DNA]</scope>
</reference>
<evidence type="ECO:0000313" key="2">
    <source>
        <dbReference type="EMBL" id="BAP56935.1"/>
    </source>
</evidence>
<keyword evidence="3" id="KW-1185">Reference proteome</keyword>
<feature type="domain" description="Glycosyltransferase 2-like" evidence="1">
    <location>
        <begin position="6"/>
        <end position="134"/>
    </location>
</feature>
<dbReference type="CDD" id="cd04186">
    <property type="entry name" value="GT_2_like_c"/>
    <property type="match status" value="1"/>
</dbReference>
<gene>
    <name evidence="2" type="ORF">THII_2638</name>
</gene>
<dbReference type="STRING" id="40754.THII_2638"/>
<organism evidence="2 3">
    <name type="scientific">Thioploca ingrica</name>
    <dbReference type="NCBI Taxonomy" id="40754"/>
    <lineage>
        <taxon>Bacteria</taxon>
        <taxon>Pseudomonadati</taxon>
        <taxon>Pseudomonadota</taxon>
        <taxon>Gammaproteobacteria</taxon>
        <taxon>Thiotrichales</taxon>
        <taxon>Thiotrichaceae</taxon>
        <taxon>Thioploca</taxon>
    </lineage>
</organism>
<accession>A0A090ANH8</accession>
<dbReference type="PANTHER" id="PTHR43179:SF7">
    <property type="entry name" value="RHAMNOSYLTRANSFERASE WBBL"/>
    <property type="match status" value="1"/>
</dbReference>
<dbReference type="KEGG" id="tig:THII_2638"/>
<dbReference type="Proteomes" id="UP000031623">
    <property type="component" value="Chromosome"/>
</dbReference>
<evidence type="ECO:0000259" key="1">
    <source>
        <dbReference type="Pfam" id="PF00535"/>
    </source>
</evidence>
<dbReference type="InterPro" id="IPR029044">
    <property type="entry name" value="Nucleotide-diphossugar_trans"/>
</dbReference>
<dbReference type="HOGENOM" id="CLU_023845_0_1_6"/>
<sequence>MEPEVSIIIVSFNTCQLLKECLQTLAQKAGDIRYETIIIDNASQDGSAEMVAQEFPQVKLIRSSINLGFAAANNLGFAQARGDYVVLLNSDAFLKPQALPRAVAYMRADPTIGAGGARLIGSDGSWQPSARQFPSILNHFLALSGLAAKYHRSRFFGRADRTWADHNQAAETDWVPGAFLIIPRRVLEQVGYFDEQFFLYYEEVDLCKRIKAAGYKIWYWPDVVVVHLGGESSKTLTQLNFSAVGKQVSLWQMRSALLFYRKHYGALSTWLWMQLESRWYGLRAWKNNFRQATQPKSAYFKMMQQLLRQAWQETQGGRISPPRPW</sequence>
<dbReference type="Pfam" id="PF00535">
    <property type="entry name" value="Glycos_transf_2"/>
    <property type="match status" value="1"/>
</dbReference>
<proteinExistence type="predicted"/>